<evidence type="ECO:0008006" key="3">
    <source>
        <dbReference type="Google" id="ProtNLM"/>
    </source>
</evidence>
<organism evidence="1 2">
    <name type="scientific">Cohnella nanjingensis</name>
    <dbReference type="NCBI Taxonomy" id="1387779"/>
    <lineage>
        <taxon>Bacteria</taxon>
        <taxon>Bacillati</taxon>
        <taxon>Bacillota</taxon>
        <taxon>Bacilli</taxon>
        <taxon>Bacillales</taxon>
        <taxon>Paenibacillaceae</taxon>
        <taxon>Cohnella</taxon>
    </lineage>
</organism>
<comment type="caution">
    <text evidence="1">The sequence shown here is derived from an EMBL/GenBank/DDBJ whole genome shotgun (WGS) entry which is preliminary data.</text>
</comment>
<protein>
    <recommendedName>
        <fullName evidence="3">Flagellar protein FliT</fullName>
    </recommendedName>
</protein>
<sequence length="122" mass="13650">MITPVAEIQETLLLLIQSFDQIGALDLEDEEQVEQLEALQLLQEEWKARLDVLGLKDAASNPQIETLLQAAYQSGLEAGAKLEAFKGEISAQFAKLQEGQRMKNAYNQAYNSSEGYFIDDKK</sequence>
<evidence type="ECO:0000313" key="2">
    <source>
        <dbReference type="Proteomes" id="UP000547209"/>
    </source>
</evidence>
<keyword evidence="2" id="KW-1185">Reference proteome</keyword>
<dbReference type="Proteomes" id="UP000547209">
    <property type="component" value="Unassembled WGS sequence"/>
</dbReference>
<reference evidence="1 2" key="1">
    <citation type="submission" date="2020-08" db="EMBL/GenBank/DDBJ databases">
        <title>Cohnella phylogeny.</title>
        <authorList>
            <person name="Dunlap C."/>
        </authorList>
    </citation>
    <scope>NUCLEOTIDE SEQUENCE [LARGE SCALE GENOMIC DNA]</scope>
    <source>
        <strain evidence="1 2">DSM 28246</strain>
    </source>
</reference>
<dbReference type="EMBL" id="JACJVP010000021">
    <property type="protein sequence ID" value="MBB6671512.1"/>
    <property type="molecule type" value="Genomic_DNA"/>
</dbReference>
<accession>A0A7X0VEZ7</accession>
<name>A0A7X0VEZ7_9BACL</name>
<proteinExistence type="predicted"/>
<dbReference type="AlphaFoldDB" id="A0A7X0VEZ7"/>
<gene>
    <name evidence="1" type="ORF">H7C19_12550</name>
</gene>
<evidence type="ECO:0000313" key="1">
    <source>
        <dbReference type="EMBL" id="MBB6671512.1"/>
    </source>
</evidence>